<feature type="region of interest" description="Disordered" evidence="1">
    <location>
        <begin position="1"/>
        <end position="54"/>
    </location>
</feature>
<gene>
    <name evidence="2" type="ORF">B296_00028881</name>
</gene>
<accession>A0A426WZT8</accession>
<proteinExistence type="predicted"/>
<feature type="compositionally biased region" description="Basic and acidic residues" evidence="1">
    <location>
        <begin position="41"/>
        <end position="54"/>
    </location>
</feature>
<organism evidence="2 3">
    <name type="scientific">Ensete ventricosum</name>
    <name type="common">Abyssinian banana</name>
    <name type="synonym">Musa ensete</name>
    <dbReference type="NCBI Taxonomy" id="4639"/>
    <lineage>
        <taxon>Eukaryota</taxon>
        <taxon>Viridiplantae</taxon>
        <taxon>Streptophyta</taxon>
        <taxon>Embryophyta</taxon>
        <taxon>Tracheophyta</taxon>
        <taxon>Spermatophyta</taxon>
        <taxon>Magnoliopsida</taxon>
        <taxon>Liliopsida</taxon>
        <taxon>Zingiberales</taxon>
        <taxon>Musaceae</taxon>
        <taxon>Ensete</taxon>
    </lineage>
</organism>
<evidence type="ECO:0000313" key="3">
    <source>
        <dbReference type="Proteomes" id="UP000287651"/>
    </source>
</evidence>
<dbReference type="AlphaFoldDB" id="A0A426WZT8"/>
<feature type="non-terminal residue" evidence="2">
    <location>
        <position position="1"/>
    </location>
</feature>
<protein>
    <submittedName>
        <fullName evidence="2">Uncharacterized protein</fullName>
    </submittedName>
</protein>
<sequence length="54" mass="5687">AASPVARGQPYCQQGLRRRSQGWPPLGRGLSVAKGSRCLHRGSDGGDAVRVKEG</sequence>
<dbReference type="Proteomes" id="UP000287651">
    <property type="component" value="Unassembled WGS sequence"/>
</dbReference>
<name>A0A426WZT8_ENSVE</name>
<dbReference type="EMBL" id="AMZH03030858">
    <property type="protein sequence ID" value="RRT32734.1"/>
    <property type="molecule type" value="Genomic_DNA"/>
</dbReference>
<reference evidence="2 3" key="1">
    <citation type="journal article" date="2014" name="Agronomy (Basel)">
        <title>A Draft Genome Sequence for Ensete ventricosum, the Drought-Tolerant Tree Against Hunger.</title>
        <authorList>
            <person name="Harrison J."/>
            <person name="Moore K.A."/>
            <person name="Paszkiewicz K."/>
            <person name="Jones T."/>
            <person name="Grant M."/>
            <person name="Ambacheew D."/>
            <person name="Muzemil S."/>
            <person name="Studholme D.J."/>
        </authorList>
    </citation>
    <scope>NUCLEOTIDE SEQUENCE [LARGE SCALE GENOMIC DNA]</scope>
</reference>
<comment type="caution">
    <text evidence="2">The sequence shown here is derived from an EMBL/GenBank/DDBJ whole genome shotgun (WGS) entry which is preliminary data.</text>
</comment>
<evidence type="ECO:0000256" key="1">
    <source>
        <dbReference type="SAM" id="MobiDB-lite"/>
    </source>
</evidence>
<evidence type="ECO:0000313" key="2">
    <source>
        <dbReference type="EMBL" id="RRT32734.1"/>
    </source>
</evidence>